<dbReference type="KEGG" id="lpaa:BHS01_06550"/>
<evidence type="ECO:0000313" key="3">
    <source>
        <dbReference type="Proteomes" id="UP000516280"/>
    </source>
</evidence>
<evidence type="ECO:0000256" key="1">
    <source>
        <dbReference type="SAM" id="Phobius"/>
    </source>
</evidence>
<gene>
    <name evidence="2" type="ORF">BHS01_06550</name>
</gene>
<protein>
    <submittedName>
        <fullName evidence="2">Uncharacterized protein</fullName>
    </submittedName>
</protein>
<reference evidence="2 3" key="1">
    <citation type="submission" date="2016-09" db="EMBL/GenBank/DDBJ databases">
        <title>Lactic acid bacteria from MAP meat Genome sequencing and assembly.</title>
        <authorList>
            <person name="Behr J."/>
            <person name="Hilgarth M."/>
            <person name="Vogel R.F."/>
        </authorList>
    </citation>
    <scope>NUCLEOTIDE SEQUENCE [LARGE SCALE GENOMIC DNA]</scope>
    <source>
        <strain evidence="2 3">TMW21615</strain>
    </source>
</reference>
<keyword evidence="1" id="KW-0812">Transmembrane</keyword>
<keyword evidence="1" id="KW-0472">Membrane</keyword>
<proteinExistence type="predicted"/>
<sequence length="75" mass="9067">MAYHTYEFLRRRKNDPKWRGAYESARLQRAISFVFVLAIIALVLFIYKYNIDVMYYVNIVVEKIENIYKSFTSES</sequence>
<keyword evidence="1" id="KW-1133">Transmembrane helix</keyword>
<organism evidence="2 3">
    <name type="scientific">Pseudolactococcus paracarnosus</name>
    <dbReference type="NCBI Taxonomy" id="2749962"/>
    <lineage>
        <taxon>Bacteria</taxon>
        <taxon>Bacillati</taxon>
        <taxon>Bacillota</taxon>
        <taxon>Bacilli</taxon>
        <taxon>Lactobacillales</taxon>
        <taxon>Streptococcaceae</taxon>
        <taxon>Pseudolactococcus</taxon>
    </lineage>
</organism>
<dbReference type="RefSeq" id="WP_162542373.1">
    <property type="nucleotide sequence ID" value="NZ_CP017195.1"/>
</dbReference>
<feature type="transmembrane region" description="Helical" evidence="1">
    <location>
        <begin position="27"/>
        <end position="47"/>
    </location>
</feature>
<accession>A0A7L4WHY6</accession>
<dbReference type="EMBL" id="CP017195">
    <property type="protein sequence ID" value="QDJ29113.1"/>
    <property type="molecule type" value="Genomic_DNA"/>
</dbReference>
<name>A0A7L4WHY6_9LACT</name>
<dbReference type="AlphaFoldDB" id="A0A7L4WHY6"/>
<evidence type="ECO:0000313" key="2">
    <source>
        <dbReference type="EMBL" id="QDJ29113.1"/>
    </source>
</evidence>
<dbReference type="Proteomes" id="UP000516280">
    <property type="component" value="Chromosome"/>
</dbReference>